<reference evidence="2" key="1">
    <citation type="submission" date="2020-05" db="EMBL/GenBank/DDBJ databases">
        <authorList>
            <person name="Chiriac C."/>
            <person name="Salcher M."/>
            <person name="Ghai R."/>
            <person name="Kavagutti S V."/>
        </authorList>
    </citation>
    <scope>NUCLEOTIDE SEQUENCE</scope>
</reference>
<feature type="compositionally biased region" description="Polar residues" evidence="1">
    <location>
        <begin position="137"/>
        <end position="147"/>
    </location>
</feature>
<name>A0A6J6WX22_9ZZZZ</name>
<feature type="region of interest" description="Disordered" evidence="1">
    <location>
        <begin position="137"/>
        <end position="162"/>
    </location>
</feature>
<dbReference type="AlphaFoldDB" id="A0A6J6WX22"/>
<evidence type="ECO:0000256" key="1">
    <source>
        <dbReference type="SAM" id="MobiDB-lite"/>
    </source>
</evidence>
<dbReference type="EMBL" id="CAFAAI010000034">
    <property type="protein sequence ID" value="CAB4789630.1"/>
    <property type="molecule type" value="Genomic_DNA"/>
</dbReference>
<protein>
    <submittedName>
        <fullName evidence="2">Unannotated protein</fullName>
    </submittedName>
</protein>
<evidence type="ECO:0000313" key="2">
    <source>
        <dbReference type="EMBL" id="CAB4789630.1"/>
    </source>
</evidence>
<accession>A0A6J6WX22</accession>
<organism evidence="2">
    <name type="scientific">freshwater metagenome</name>
    <dbReference type="NCBI Taxonomy" id="449393"/>
    <lineage>
        <taxon>unclassified sequences</taxon>
        <taxon>metagenomes</taxon>
        <taxon>ecological metagenomes</taxon>
    </lineage>
</organism>
<proteinExistence type="predicted"/>
<gene>
    <name evidence="2" type="ORF">UFOPK2992_00325</name>
</gene>
<sequence length="162" mass="17583">MRFIGGLTIGNGTLARILNRQRSSDDDDLAYAAVPVGLEHHATEARIKWQPSESATERGQSAAVGGLILIDGPKFFKQRNAIANRSTIGRIKKVELAHIAETERRHLQDDRCEVGAQDLGLGELGPLIEVVLGVQPQTHPRSHSSTPAGALVRRGLRDRLDG</sequence>